<reference evidence="2 3" key="1">
    <citation type="journal article" date="2016" name="Mol. Biol. Evol.">
        <title>Comparative Genomics of Early-Diverging Mushroom-Forming Fungi Provides Insights into the Origins of Lignocellulose Decay Capabilities.</title>
        <authorList>
            <person name="Nagy L.G."/>
            <person name="Riley R."/>
            <person name="Tritt A."/>
            <person name="Adam C."/>
            <person name="Daum C."/>
            <person name="Floudas D."/>
            <person name="Sun H."/>
            <person name="Yadav J.S."/>
            <person name="Pangilinan J."/>
            <person name="Larsson K.H."/>
            <person name="Matsuura K."/>
            <person name="Barry K."/>
            <person name="Labutti K."/>
            <person name="Kuo R."/>
            <person name="Ohm R.A."/>
            <person name="Bhattacharya S.S."/>
            <person name="Shirouzu T."/>
            <person name="Yoshinaga Y."/>
            <person name="Martin F.M."/>
            <person name="Grigoriev I.V."/>
            <person name="Hibbett D.S."/>
        </authorList>
    </citation>
    <scope>NUCLEOTIDE SEQUENCE [LARGE SCALE GENOMIC DNA]</scope>
    <source>
        <strain evidence="2 3">TUFC12733</strain>
    </source>
</reference>
<feature type="region of interest" description="Disordered" evidence="1">
    <location>
        <begin position="1"/>
        <end position="170"/>
    </location>
</feature>
<feature type="compositionally biased region" description="Low complexity" evidence="1">
    <location>
        <begin position="123"/>
        <end position="140"/>
    </location>
</feature>
<evidence type="ECO:0000256" key="1">
    <source>
        <dbReference type="SAM" id="MobiDB-lite"/>
    </source>
</evidence>
<dbReference type="STRING" id="1330018.A0A167PBC2"/>
<keyword evidence="3" id="KW-1185">Reference proteome</keyword>
<dbReference type="EMBL" id="KV417275">
    <property type="protein sequence ID" value="KZO98613.1"/>
    <property type="molecule type" value="Genomic_DNA"/>
</dbReference>
<dbReference type="OrthoDB" id="440673at2759"/>
<organism evidence="2 3">
    <name type="scientific">Calocera viscosa (strain TUFC12733)</name>
    <dbReference type="NCBI Taxonomy" id="1330018"/>
    <lineage>
        <taxon>Eukaryota</taxon>
        <taxon>Fungi</taxon>
        <taxon>Dikarya</taxon>
        <taxon>Basidiomycota</taxon>
        <taxon>Agaricomycotina</taxon>
        <taxon>Dacrymycetes</taxon>
        <taxon>Dacrymycetales</taxon>
        <taxon>Dacrymycetaceae</taxon>
        <taxon>Calocera</taxon>
    </lineage>
</organism>
<protein>
    <submittedName>
        <fullName evidence="2">Uncharacterized protein</fullName>
    </submittedName>
</protein>
<feature type="compositionally biased region" description="Pro residues" evidence="1">
    <location>
        <begin position="187"/>
        <end position="196"/>
    </location>
</feature>
<dbReference type="Proteomes" id="UP000076738">
    <property type="component" value="Unassembled WGS sequence"/>
</dbReference>
<evidence type="ECO:0000313" key="2">
    <source>
        <dbReference type="EMBL" id="KZO98613.1"/>
    </source>
</evidence>
<feature type="compositionally biased region" description="Low complexity" evidence="1">
    <location>
        <begin position="197"/>
        <end position="219"/>
    </location>
</feature>
<gene>
    <name evidence="2" type="ORF">CALVIDRAFT_29760</name>
</gene>
<name>A0A167PBC2_CALVF</name>
<feature type="region of interest" description="Disordered" evidence="1">
    <location>
        <begin position="183"/>
        <end position="250"/>
    </location>
</feature>
<proteinExistence type="predicted"/>
<dbReference type="AlphaFoldDB" id="A0A167PBC2"/>
<feature type="compositionally biased region" description="Polar residues" evidence="1">
    <location>
        <begin position="234"/>
        <end position="250"/>
    </location>
</feature>
<accession>A0A167PBC2</accession>
<feature type="compositionally biased region" description="Low complexity" evidence="1">
    <location>
        <begin position="154"/>
        <end position="165"/>
    </location>
</feature>
<sequence length="324" mass="34117">MLIKSSYHQLELDPATAPQPEPPILLPSGKPQPQTVDELFQSLLGPSTSTASSSPAPSTGPASAPAPAPGPPTRQQGRRRGESVSGKDSDPPAKQILTASTGPGGREQKEGKGKKPRRPKSVPPQQQAEEPPLAQDQQQQNGHGHGLPTRPGIADFAAQASDGAATPVPVLQDPTLSLKQIFGLLPGPAPAAPTPPASALLSQSQGSAAGPSAALPAQGKEGKNGHARKKSAHLPTTIQTPNQNQYIPQPTLNSESLVDARAVKGALVERLVRKEQEEGEGRECITQREFVQEVLRLIHTDKEWTKGLWEEYVRRKGEGEVGAG</sequence>
<feature type="compositionally biased region" description="Low complexity" evidence="1">
    <location>
        <begin position="45"/>
        <end position="63"/>
    </location>
</feature>
<evidence type="ECO:0000313" key="3">
    <source>
        <dbReference type="Proteomes" id="UP000076738"/>
    </source>
</evidence>
<feature type="compositionally biased region" description="Basic and acidic residues" evidence="1">
    <location>
        <begin position="79"/>
        <end position="91"/>
    </location>
</feature>